<evidence type="ECO:0000313" key="3">
    <source>
        <dbReference type="EMBL" id="MCC0176618.1"/>
    </source>
</evidence>
<evidence type="ECO:0000256" key="1">
    <source>
        <dbReference type="SAM" id="MobiDB-lite"/>
    </source>
</evidence>
<keyword evidence="2" id="KW-0732">Signal</keyword>
<organism evidence="3 4">
    <name type="scientific">Waterburya agarophytonicola KI4</name>
    <dbReference type="NCBI Taxonomy" id="2874699"/>
    <lineage>
        <taxon>Bacteria</taxon>
        <taxon>Bacillati</taxon>
        <taxon>Cyanobacteriota</taxon>
        <taxon>Cyanophyceae</taxon>
        <taxon>Pleurocapsales</taxon>
        <taxon>Hyellaceae</taxon>
        <taxon>Waterburya</taxon>
        <taxon>Waterburya agarophytonicola</taxon>
    </lineage>
</organism>
<gene>
    <name evidence="3" type="ORF">I4641_06450</name>
</gene>
<feature type="signal peptide" evidence="2">
    <location>
        <begin position="1"/>
        <end position="28"/>
    </location>
</feature>
<dbReference type="RefSeq" id="WP_229639656.1">
    <property type="nucleotide sequence ID" value="NZ_JADWDC010000011.1"/>
</dbReference>
<dbReference type="AlphaFoldDB" id="A0A964BQI4"/>
<name>A0A964BQI4_9CYAN</name>
<dbReference type="EMBL" id="JADWDC010000011">
    <property type="protein sequence ID" value="MCC0176618.1"/>
    <property type="molecule type" value="Genomic_DNA"/>
</dbReference>
<feature type="region of interest" description="Disordered" evidence="1">
    <location>
        <begin position="107"/>
        <end position="127"/>
    </location>
</feature>
<keyword evidence="4" id="KW-1185">Reference proteome</keyword>
<reference evidence="3" key="1">
    <citation type="journal article" date="2021" name="Antonie Van Leeuwenhoek">
        <title>Draft genome and description of Waterburya agarophytonicola gen. nov. sp. nov. (Pleurocapsales, Cyanobacteria): a seaweed symbiont.</title>
        <authorList>
            <person name="Bonthond G."/>
            <person name="Shalygin S."/>
            <person name="Bayer T."/>
            <person name="Weinberger F."/>
        </authorList>
    </citation>
    <scope>NUCLEOTIDE SEQUENCE</scope>
    <source>
        <strain evidence="3">KI4</strain>
    </source>
</reference>
<proteinExistence type="predicted"/>
<accession>A0A964BQI4</accession>
<comment type="caution">
    <text evidence="3">The sequence shown here is derived from an EMBL/GenBank/DDBJ whole genome shotgun (WGS) entry which is preliminary data.</text>
</comment>
<dbReference type="Proteomes" id="UP000729733">
    <property type="component" value="Unassembled WGS sequence"/>
</dbReference>
<keyword evidence="3" id="KW-0176">Collagen</keyword>
<feature type="compositionally biased region" description="Gly residues" evidence="1">
    <location>
        <begin position="113"/>
        <end position="127"/>
    </location>
</feature>
<sequence length="480" mass="51227">MQVRFISKVSLFIAVLALPQLIPSASTSQPWLCSSVLAADNKPLGESGDSGEAGEKGVNGRNSDNLTVFADGSPMTLDLSGGNGAPGQQGVEGYDAFCDRQSTKNVGKDLRGADGGSGGDGGDGGIGGNGGSLTVYTTEKEHLKQIHVIAAGGAGGAPGKAGEGGEGCECDRPYWNEETCFGDPGSPDYSCTTQEFQCTDGYSGRKGRTGRKGRDGKDGILTLINLDKTLAPDLPEVTAPISELKGRGFTLSRNIWQIKDDATSLFAPGSIIASKYKELVARHEHSVLVVWDAPQPVENFDDKQITLSLKGEDEASIFLPEDLWLETKTVKRDNVSELFVFNAVRKKEVDDLTIDGLFGQGLGLELDIFDEAEQSNLVGTDFSLKYRVGEKSEDKNFFGGSSTIYKTKFEGSIPSEAIAQKGNLFTLQLGKLPIPPEHLKPGLEVEIEVMAKRSLGENSQVQQLSTRTTIEQPQPNSSVP</sequence>
<feature type="region of interest" description="Disordered" evidence="1">
    <location>
        <begin position="456"/>
        <end position="480"/>
    </location>
</feature>
<evidence type="ECO:0000256" key="2">
    <source>
        <dbReference type="SAM" id="SignalP"/>
    </source>
</evidence>
<evidence type="ECO:0000313" key="4">
    <source>
        <dbReference type="Proteomes" id="UP000729733"/>
    </source>
</evidence>
<feature type="chain" id="PRO_5037983352" evidence="2">
    <location>
        <begin position="29"/>
        <end position="480"/>
    </location>
</feature>
<protein>
    <submittedName>
        <fullName evidence="3">Collagen-like protein</fullName>
    </submittedName>
</protein>
<feature type="region of interest" description="Disordered" evidence="1">
    <location>
        <begin position="44"/>
        <end position="65"/>
    </location>
</feature>